<name>A0A8E0VK85_9TREM</name>
<proteinExistence type="predicted"/>
<keyword evidence="1" id="KW-0732">Signal</keyword>
<evidence type="ECO:0000313" key="2">
    <source>
        <dbReference type="EMBL" id="KAA0190462.1"/>
    </source>
</evidence>
<evidence type="ECO:0000256" key="1">
    <source>
        <dbReference type="SAM" id="SignalP"/>
    </source>
</evidence>
<feature type="signal peptide" evidence="1">
    <location>
        <begin position="1"/>
        <end position="30"/>
    </location>
</feature>
<organism evidence="2 3">
    <name type="scientific">Fasciolopsis buskii</name>
    <dbReference type="NCBI Taxonomy" id="27845"/>
    <lineage>
        <taxon>Eukaryota</taxon>
        <taxon>Metazoa</taxon>
        <taxon>Spiralia</taxon>
        <taxon>Lophotrochozoa</taxon>
        <taxon>Platyhelminthes</taxon>
        <taxon>Trematoda</taxon>
        <taxon>Digenea</taxon>
        <taxon>Plagiorchiida</taxon>
        <taxon>Echinostomata</taxon>
        <taxon>Echinostomatoidea</taxon>
        <taxon>Fasciolidae</taxon>
        <taxon>Fasciolopsis</taxon>
    </lineage>
</organism>
<protein>
    <submittedName>
        <fullName evidence="2">Uncharacterized protein</fullName>
    </submittedName>
</protein>
<dbReference type="OrthoDB" id="10591032at2759"/>
<gene>
    <name evidence="2" type="ORF">FBUS_04996</name>
</gene>
<keyword evidence="3" id="KW-1185">Reference proteome</keyword>
<evidence type="ECO:0000313" key="3">
    <source>
        <dbReference type="Proteomes" id="UP000728185"/>
    </source>
</evidence>
<feature type="chain" id="PRO_5034007545" evidence="1">
    <location>
        <begin position="31"/>
        <end position="97"/>
    </location>
</feature>
<sequence>MNNLHPFPINMNTFVILAVLATLCFLEVSATGRCAPCGSPCGGVCGPSCRVVKQGGSGYIGNRVTNRLGDLLRLTYPEPCGCCGEPECGKCEARLLS</sequence>
<accession>A0A8E0VK85</accession>
<reference evidence="2" key="1">
    <citation type="submission" date="2019-05" db="EMBL/GenBank/DDBJ databases">
        <title>Annotation for the trematode Fasciolopsis buski.</title>
        <authorList>
            <person name="Choi Y.-J."/>
        </authorList>
    </citation>
    <scope>NUCLEOTIDE SEQUENCE</scope>
    <source>
        <strain evidence="2">HT</strain>
        <tissue evidence="2">Whole worm</tissue>
    </source>
</reference>
<dbReference type="AlphaFoldDB" id="A0A8E0VK85"/>
<dbReference type="EMBL" id="LUCM01007039">
    <property type="protein sequence ID" value="KAA0190462.1"/>
    <property type="molecule type" value="Genomic_DNA"/>
</dbReference>
<comment type="caution">
    <text evidence="2">The sequence shown here is derived from an EMBL/GenBank/DDBJ whole genome shotgun (WGS) entry which is preliminary data.</text>
</comment>
<dbReference type="Proteomes" id="UP000728185">
    <property type="component" value="Unassembled WGS sequence"/>
</dbReference>